<dbReference type="OrthoDB" id="9900316at2"/>
<evidence type="ECO:0000313" key="2">
    <source>
        <dbReference type="Proteomes" id="UP000298429"/>
    </source>
</evidence>
<comment type="caution">
    <text evidence="1">The sequence shown here is derived from an EMBL/GenBank/DDBJ whole genome shotgun (WGS) entry which is preliminary data.</text>
</comment>
<dbReference type="AlphaFoldDB" id="A0A5F2BNC8"/>
<proteinExistence type="predicted"/>
<dbReference type="RefSeq" id="WP_135670099.1">
    <property type="nucleotide sequence ID" value="NZ_RQGN01000029.1"/>
</dbReference>
<dbReference type="Proteomes" id="UP000298429">
    <property type="component" value="Unassembled WGS sequence"/>
</dbReference>
<gene>
    <name evidence="1" type="ORF">EHQ76_05460</name>
</gene>
<name>A0A5F2BNC8_9LEPT</name>
<protein>
    <submittedName>
        <fullName evidence="1">Uncharacterized protein</fullName>
    </submittedName>
</protein>
<accession>A0A5F2BNC8</accession>
<evidence type="ECO:0000313" key="1">
    <source>
        <dbReference type="EMBL" id="TGM07041.1"/>
    </source>
</evidence>
<dbReference type="EMBL" id="RQGN01000029">
    <property type="protein sequence ID" value="TGM07041.1"/>
    <property type="molecule type" value="Genomic_DNA"/>
</dbReference>
<reference evidence="1 2" key="1">
    <citation type="journal article" date="2019" name="PLoS Negl. Trop. Dis.">
        <title>Revisiting the worldwide diversity of Leptospira species in the environment.</title>
        <authorList>
            <person name="Vincent A.T."/>
            <person name="Schiettekatte O."/>
            <person name="Bourhy P."/>
            <person name="Veyrier F.J."/>
            <person name="Picardeau M."/>
        </authorList>
    </citation>
    <scope>NUCLEOTIDE SEQUENCE [LARGE SCALE GENOMIC DNA]</scope>
    <source>
        <strain evidence="1 2">201702444</strain>
    </source>
</reference>
<organism evidence="1 2">
    <name type="scientific">Leptospira barantonii</name>
    <dbReference type="NCBI Taxonomy" id="2023184"/>
    <lineage>
        <taxon>Bacteria</taxon>
        <taxon>Pseudomonadati</taxon>
        <taxon>Spirochaetota</taxon>
        <taxon>Spirochaetia</taxon>
        <taxon>Leptospirales</taxon>
        <taxon>Leptospiraceae</taxon>
        <taxon>Leptospira</taxon>
    </lineage>
</organism>
<sequence length="156" mass="16800">MKSLIKFAAILLIVLLSNCISMKIVDPSKRIHSSYEENYTGSIFGFSFGGGNMLCEHGLQEVQIERPFWAGLLFEIYGLLPLYINFRKTVAVCADGGDNLSSSSGSGNFNDIVSLKNGEIITGVKAAVTGDSVVVTTKKGAVSVYKKKDVAGVKRQ</sequence>